<dbReference type="PANTHER" id="PTHR33531">
    <property type="entry name" value="RUBRERYTHRIN SUBFAMILY"/>
    <property type="match status" value="1"/>
</dbReference>
<dbReference type="InterPro" id="IPR003251">
    <property type="entry name" value="Rr_diiron-bd_dom"/>
</dbReference>
<dbReference type="SUPFAM" id="SSF47240">
    <property type="entry name" value="Ferritin-like"/>
    <property type="match status" value="1"/>
</dbReference>
<sequence length="336" mass="36643">MGLASWFNFPVRAGRSSAGLNFTALNEQQILSLAIALEEDDARIYNTYADTLAADYPDTAQLFRGMAAEEDGHRHRLIELYRQRFGERILLIRRQDVRGFIERKPLWLMQPLDLETIRAQAELMEADSRRFYAQAARHTSDAAIRQLLGDLSAEESKHESKAETLGDRFITPDTVHTERETQRRMFVLQFIQPGLAGLMDGSVSTLAPLFAAAFATHNTWNTFLVGLAAAIGAGISMAFAEALSDDGALTGRGSPVLRGAVTGLMTTLGGLGHALPYLIPHFATATALAFAVVAVELVVIAWIRKRYMEAPFALAILQVVVGGLLVFAVGILIGSA</sequence>
<organism evidence="3">
    <name type="scientific">mine drainage metagenome</name>
    <dbReference type="NCBI Taxonomy" id="410659"/>
    <lineage>
        <taxon>unclassified sequences</taxon>
        <taxon>metagenomes</taxon>
        <taxon>ecological metagenomes</taxon>
    </lineage>
</organism>
<dbReference type="EMBL" id="CABM01000048">
    <property type="protein sequence ID" value="CBH97925.1"/>
    <property type="molecule type" value="Genomic_DNA"/>
</dbReference>
<evidence type="ECO:0000256" key="1">
    <source>
        <dbReference type="SAM" id="Phobius"/>
    </source>
</evidence>
<name>E6PSL8_9ZZZZ</name>
<dbReference type="InterPro" id="IPR017040">
    <property type="entry name" value="UCP035918_rubreryth/DUF125"/>
</dbReference>
<keyword evidence="1" id="KW-0472">Membrane</keyword>
<proteinExistence type="predicted"/>
<feature type="transmembrane region" description="Helical" evidence="1">
    <location>
        <begin position="223"/>
        <end position="244"/>
    </location>
</feature>
<feature type="transmembrane region" description="Helical" evidence="1">
    <location>
        <begin position="310"/>
        <end position="333"/>
    </location>
</feature>
<dbReference type="PIRSF" id="PIRSF035918">
    <property type="entry name" value="UCP035918_rubreryth_DUF125"/>
    <property type="match status" value="1"/>
</dbReference>
<keyword evidence="1" id="KW-0812">Transmembrane</keyword>
<accession>E6PSL8</accession>
<dbReference type="AlphaFoldDB" id="E6PSL8"/>
<feature type="domain" description="Rubrerythrin diiron-binding" evidence="2">
    <location>
        <begin position="30"/>
        <end position="164"/>
    </location>
</feature>
<reference evidence="3" key="1">
    <citation type="submission" date="2009-10" db="EMBL/GenBank/DDBJ databases">
        <title>Diversity of trophic interactions inside an arsenic-rich microbial ecosystem.</title>
        <authorList>
            <person name="Bertin P.N."/>
            <person name="Heinrich-Salmeron A."/>
            <person name="Pelletier E."/>
            <person name="Goulhen-Chollet F."/>
            <person name="Arsene-Ploetze F."/>
            <person name="Gallien S."/>
            <person name="Calteau A."/>
            <person name="Vallenet D."/>
            <person name="Casiot C."/>
            <person name="Chane-Woon-Ming B."/>
            <person name="Giloteaux L."/>
            <person name="Barakat M."/>
            <person name="Bonnefoy V."/>
            <person name="Bruneel O."/>
            <person name="Chandler M."/>
            <person name="Cleiss J."/>
            <person name="Duran R."/>
            <person name="Elbaz-Poulichet F."/>
            <person name="Fonknechten N."/>
            <person name="Lauga B."/>
            <person name="Mornico D."/>
            <person name="Ortet P."/>
            <person name="Schaeffer C."/>
            <person name="Siguier P."/>
            <person name="Alexander Thil Smith A."/>
            <person name="Van Dorsselaer A."/>
            <person name="Weissenbach J."/>
            <person name="Medigue C."/>
            <person name="Le Paslier D."/>
        </authorList>
    </citation>
    <scope>NUCLEOTIDE SEQUENCE</scope>
</reference>
<comment type="caution">
    <text evidence="3">The sequence shown here is derived from an EMBL/GenBank/DDBJ whole genome shotgun (WGS) entry which is preliminary data.</text>
</comment>
<keyword evidence="1" id="KW-1133">Transmembrane helix</keyword>
<feature type="transmembrane region" description="Helical" evidence="1">
    <location>
        <begin position="186"/>
        <end position="211"/>
    </location>
</feature>
<evidence type="ECO:0000259" key="2">
    <source>
        <dbReference type="Pfam" id="PF02915"/>
    </source>
</evidence>
<evidence type="ECO:0000313" key="3">
    <source>
        <dbReference type="EMBL" id="CBH97925.1"/>
    </source>
</evidence>
<dbReference type="CDD" id="cd01045">
    <property type="entry name" value="Ferritin_like_AB"/>
    <property type="match status" value="1"/>
</dbReference>
<dbReference type="InterPro" id="IPR009078">
    <property type="entry name" value="Ferritin-like_SF"/>
</dbReference>
<dbReference type="NCBIfam" id="NF045676">
    <property type="entry name" value="FeExpMbfA"/>
    <property type="match status" value="1"/>
</dbReference>
<dbReference type="GO" id="GO:0046872">
    <property type="term" value="F:metal ion binding"/>
    <property type="evidence" value="ECO:0007669"/>
    <property type="project" value="InterPro"/>
</dbReference>
<feature type="transmembrane region" description="Helical" evidence="1">
    <location>
        <begin position="281"/>
        <end position="303"/>
    </location>
</feature>
<dbReference type="Pfam" id="PF02915">
    <property type="entry name" value="Rubrerythrin"/>
    <property type="match status" value="1"/>
</dbReference>
<protein>
    <submittedName>
        <fullName evidence="3">Putative Rubrerythrin</fullName>
    </submittedName>
</protein>
<dbReference type="Gene3D" id="1.20.1260.10">
    <property type="match status" value="1"/>
</dbReference>
<dbReference type="InterPro" id="IPR012347">
    <property type="entry name" value="Ferritin-like"/>
</dbReference>
<dbReference type="GO" id="GO:0016491">
    <property type="term" value="F:oxidoreductase activity"/>
    <property type="evidence" value="ECO:0007669"/>
    <property type="project" value="InterPro"/>
</dbReference>
<dbReference type="PANTHER" id="PTHR33531:SF10">
    <property type="entry name" value="BLR7895 PROTEIN"/>
    <property type="match status" value="1"/>
</dbReference>
<gene>
    <name evidence="3" type="ORF">CARN2_3401</name>
</gene>